<dbReference type="EMBL" id="BAABDT010000001">
    <property type="protein sequence ID" value="GAA3727853.1"/>
    <property type="molecule type" value="Genomic_DNA"/>
</dbReference>
<keyword evidence="2" id="KW-1185">Reference proteome</keyword>
<evidence type="ECO:0000313" key="2">
    <source>
        <dbReference type="Proteomes" id="UP001501367"/>
    </source>
</evidence>
<name>A0ABP7EYX5_9FLAO</name>
<dbReference type="Pfam" id="PF14356">
    <property type="entry name" value="DUF4403"/>
    <property type="match status" value="1"/>
</dbReference>
<dbReference type="InterPro" id="IPR025515">
    <property type="entry name" value="DUF4403"/>
</dbReference>
<comment type="caution">
    <text evidence="1">The sequence shown here is derived from an EMBL/GenBank/DDBJ whole genome shotgun (WGS) entry which is preliminary data.</text>
</comment>
<accession>A0ABP7EYX5</accession>
<sequence>MIVFVILPCLKIHIKMKLTSIISMFSVLAVLTSCSSTSKLETLKPEPDDASPLVYDSSPSFINLPITIKLSDIENQTNSLLNGVIYEDNNIEDDDIQIKIWKQAPIKIQNDPSNPNKRIRTILPLKANIKYRIGTKKMGIELYDVREFNLNGVITLSSETTLSNWKLTTKTEFKSLNWNESPTMTIFGKNMPITYLINPAISIFKSNLEKEIDGAIEKSMDFKPNVLQAVEKICTPFQMSDTYESWLRIVPIEIYSTNAKLKNDSFILDMGMKCNMETIVGKQPETKYSANKIALKPVAKIPSQISANIAAISSYVDASKIMTKNFAGQEFGSGSKKVTVKNVSIWHKDGKMVIALDVLGSINGTIYLNGFPSYNPQTKEIYFDKLDYVLDTKSKLMRTANWLAQGYILRKMEESCRYSIQPNLEEGKKSMAGYLKNYSPMPGVFVNGKMEDIQFDKIQLTNQAIIAFIKINGTVNVSVNGLK</sequence>
<evidence type="ECO:0000313" key="1">
    <source>
        <dbReference type="EMBL" id="GAA3727853.1"/>
    </source>
</evidence>
<dbReference type="Proteomes" id="UP001501367">
    <property type="component" value="Unassembled WGS sequence"/>
</dbReference>
<proteinExistence type="predicted"/>
<organism evidence="1 2">
    <name type="scientific">Flavobacterium ginsengisoli</name>
    <dbReference type="NCBI Taxonomy" id="871694"/>
    <lineage>
        <taxon>Bacteria</taxon>
        <taxon>Pseudomonadati</taxon>
        <taxon>Bacteroidota</taxon>
        <taxon>Flavobacteriia</taxon>
        <taxon>Flavobacteriales</taxon>
        <taxon>Flavobacteriaceae</taxon>
        <taxon>Flavobacterium</taxon>
    </lineage>
</organism>
<reference evidence="2" key="1">
    <citation type="journal article" date="2019" name="Int. J. Syst. Evol. Microbiol.">
        <title>The Global Catalogue of Microorganisms (GCM) 10K type strain sequencing project: providing services to taxonomists for standard genome sequencing and annotation.</title>
        <authorList>
            <consortium name="The Broad Institute Genomics Platform"/>
            <consortium name="The Broad Institute Genome Sequencing Center for Infectious Disease"/>
            <person name="Wu L."/>
            <person name="Ma J."/>
        </authorList>
    </citation>
    <scope>NUCLEOTIDE SEQUENCE [LARGE SCALE GENOMIC DNA]</scope>
    <source>
        <strain evidence="2">JCM 17336</strain>
    </source>
</reference>
<gene>
    <name evidence="1" type="ORF">GCM10022422_07150</name>
</gene>
<protein>
    <submittedName>
        <fullName evidence="1">DUF4403 family protein</fullName>
    </submittedName>
</protein>